<accession>A0ABQ9Y0S5</accession>
<feature type="compositionally biased region" description="Low complexity" evidence="1">
    <location>
        <begin position="1293"/>
        <end position="1310"/>
    </location>
</feature>
<feature type="region of interest" description="Disordered" evidence="1">
    <location>
        <begin position="834"/>
        <end position="853"/>
    </location>
</feature>
<feature type="compositionally biased region" description="Polar residues" evidence="1">
    <location>
        <begin position="929"/>
        <end position="938"/>
    </location>
</feature>
<feature type="compositionally biased region" description="Basic residues" evidence="1">
    <location>
        <begin position="1436"/>
        <end position="1458"/>
    </location>
</feature>
<name>A0ABQ9Y0S5_9EUKA</name>
<feature type="compositionally biased region" description="Polar residues" evidence="1">
    <location>
        <begin position="57"/>
        <end position="67"/>
    </location>
</feature>
<evidence type="ECO:0000313" key="3">
    <source>
        <dbReference type="Proteomes" id="UP001281761"/>
    </source>
</evidence>
<feature type="compositionally biased region" description="Low complexity" evidence="1">
    <location>
        <begin position="1117"/>
        <end position="1126"/>
    </location>
</feature>
<feature type="region of interest" description="Disordered" evidence="1">
    <location>
        <begin position="916"/>
        <end position="938"/>
    </location>
</feature>
<sequence>MSGSPGMISTTSLPLFGSPDIRIPHNLSDFFIQQEPATDFQNQHRQTHPLSLAYPTNDPSSPFSSALQFDSHSLSQTAEIRHHDTNTSTTLKSDAPFATTLSFVEQSDQYRSLPLLLTPQTDSGKSESTFDPGQLDIHGIDGGPATQSLISSPPFRSRDYWHRRTDQGRKNSQGQSESNSSVSSVHRSTSTAESSLSFSSFHLSDLSTSHVSPKSTPRSIPPTTLTSASSSNKELNPLISHQQHLSEAGPSLFPTFTPEEVLSEEPPPAKEPLEEPELPTTHQREPTPISVQSSNFVVPTDASSLGDPEKGNTDSSTHESTHVHHTQYSSRNLSHRNSLPFSQSPGLEGSGKLSQANRTDSQQSLHSLTHTPPQKSKYDRRHSLQTSLEDRWNHGHHILIDSEYKQGMEDIQPEHEDHHVSDRRDSFNTVVREKSFSPDAAPASYTPNHAKHRPLNLSLPVTQSEPFLSPKDPFLVAENIHSPFYQNPDSSYWEASRQYPTSERRLPTLQEESEMSDESKHQPNVLRMKRLSLRETETSHPARILKRASFQSPRSKSEMLSGISGYHPPSHITVTPVSPSSRPPIHQFSPQSAAGQNQWGQHPHSVLANISSSPHPSLPFSRSTGLLRHGQDSPVPRERSKPIIGSSKNWDHENQREFRQENEKPDGRRESAATIHGVFRPAHLLHLQSPTHSQLASPLSVSYSSPLFPHHDLYTTSPILSNHILSHTIEDSISDIADAEARQFEAEIDRFQNLTRDGRRVSEAQTAPFYPSSFFASASNSDWPDQFRSGGQSEMSELGAGPEEIYPESLDTRLDPSTTTKKRFSLQQLVPNQSMQSRFTLAPPRSSSMSTHQPLALNRTYPVQSEDSESRVYPSPIRSSIHQTSSTQSAASTWMSSQLSVSSLFTLPNQGVLSFSSSNLSQTPSSPPTFASSLSPSLIHSPGTPPLFNTSFSPQSTYPEPFFPSSPFLESSHSSARHDYLFDENLREMKQREEEERDETSETDALSLPSLSISSRAVTVESAPSPPIAPIVSTPMNKTSKKQAKDTITFNQNSYLPPTIHFLAGNEIKPPVLTLSTQIGGESHKSPTHSGQPFPDFVQNFPKHDIQVPKVTAEPTLTFPPTLRFTGMEGSGGKERGSGNIDRFQHTPTLQISPPHPTITIAKHNSFSYHPTITLPPTLPPSLPPSLPFVVHPPLSSSHSTTQSALHISQQRGTHEFTDPTPSLQHSLSFAVAIDTGLSRSTSASHSVYSSSLPSNAASSTDSSQPFFGQKPIFRANTSPHGEFLGGGENGMSYSGASQSSSTLQLQTGQRMEAYETRSSTRLDKTKQLKQTQSQNRFSYTPTSKAPQQTTERSGEERGKLMHGENMDGRRGERQMEGREERNTHSQKHSSTHFQSESSFLPESSFQQPHSAISSQEQSVQGSAASLSETKPLTRKEKRKERRRLHRIQQRALRRAQKHLNVEKGGDGEEEEGSGDDSENQSESSG</sequence>
<dbReference type="EMBL" id="JARBJD010000047">
    <property type="protein sequence ID" value="KAK2957346.1"/>
    <property type="molecule type" value="Genomic_DNA"/>
</dbReference>
<feature type="compositionally biased region" description="Polar residues" evidence="1">
    <location>
        <begin position="608"/>
        <end position="624"/>
    </location>
</feature>
<feature type="compositionally biased region" description="Polar residues" evidence="1">
    <location>
        <begin position="588"/>
        <end position="600"/>
    </location>
</feature>
<feature type="region of interest" description="Disordered" evidence="1">
    <location>
        <begin position="990"/>
        <end position="1010"/>
    </location>
</feature>
<feature type="compositionally biased region" description="Low complexity" evidence="1">
    <location>
        <begin position="171"/>
        <end position="209"/>
    </location>
</feature>
<feature type="compositionally biased region" description="Polar residues" evidence="1">
    <location>
        <begin position="118"/>
        <end position="131"/>
    </location>
</feature>
<feature type="region of interest" description="Disordered" evidence="1">
    <location>
        <begin position="785"/>
        <end position="820"/>
    </location>
</feature>
<feature type="region of interest" description="Disordered" evidence="1">
    <location>
        <begin position="248"/>
        <end position="384"/>
    </location>
</feature>
<feature type="compositionally biased region" description="Polar residues" evidence="1">
    <location>
        <begin position="289"/>
        <end position="303"/>
    </location>
</feature>
<feature type="compositionally biased region" description="Polar residues" evidence="1">
    <location>
        <begin position="1392"/>
        <end position="1431"/>
    </location>
</feature>
<feature type="compositionally biased region" description="Basic and acidic residues" evidence="1">
    <location>
        <begin position="1353"/>
        <end position="1384"/>
    </location>
</feature>
<feature type="compositionally biased region" description="Basic and acidic residues" evidence="1">
    <location>
        <begin position="156"/>
        <end position="169"/>
    </location>
</feature>
<feature type="region of interest" description="Disordered" evidence="1">
    <location>
        <begin position="858"/>
        <end position="884"/>
    </location>
</feature>
<evidence type="ECO:0000313" key="2">
    <source>
        <dbReference type="EMBL" id="KAK2957346.1"/>
    </source>
</evidence>
<protein>
    <submittedName>
        <fullName evidence="2">Uncharacterized protein</fullName>
    </submittedName>
</protein>
<feature type="compositionally biased region" description="Polar residues" evidence="1">
    <location>
        <begin position="327"/>
        <end position="345"/>
    </location>
</feature>
<feature type="compositionally biased region" description="Acidic residues" evidence="1">
    <location>
        <begin position="1468"/>
        <end position="1480"/>
    </location>
</feature>
<feature type="compositionally biased region" description="Polar residues" evidence="1">
    <location>
        <begin position="352"/>
        <end position="374"/>
    </location>
</feature>
<comment type="caution">
    <text evidence="2">The sequence shown here is derived from an EMBL/GenBank/DDBJ whole genome shotgun (WGS) entry which is preliminary data.</text>
</comment>
<feature type="compositionally biased region" description="Low complexity" evidence="1">
    <location>
        <begin position="573"/>
        <end position="584"/>
    </location>
</feature>
<feature type="region of interest" description="Disordered" evidence="1">
    <location>
        <begin position="118"/>
        <end position="232"/>
    </location>
</feature>
<feature type="compositionally biased region" description="Basic and acidic residues" evidence="1">
    <location>
        <begin position="649"/>
        <end position="670"/>
    </location>
</feature>
<organism evidence="2 3">
    <name type="scientific">Blattamonas nauphoetae</name>
    <dbReference type="NCBI Taxonomy" id="2049346"/>
    <lineage>
        <taxon>Eukaryota</taxon>
        <taxon>Metamonada</taxon>
        <taxon>Preaxostyla</taxon>
        <taxon>Oxymonadida</taxon>
        <taxon>Blattamonas</taxon>
    </lineage>
</organism>
<feature type="compositionally biased region" description="Polar residues" evidence="1">
    <location>
        <begin position="1329"/>
        <end position="1352"/>
    </location>
</feature>
<feature type="region of interest" description="Disordered" evidence="1">
    <location>
        <begin position="39"/>
        <end position="67"/>
    </location>
</feature>
<feature type="compositionally biased region" description="Polar residues" evidence="1">
    <location>
        <begin position="210"/>
        <end position="232"/>
    </location>
</feature>
<reference evidence="2 3" key="1">
    <citation type="journal article" date="2022" name="bioRxiv">
        <title>Genomics of Preaxostyla Flagellates Illuminates Evolutionary Transitions and the Path Towards Mitochondrial Loss.</title>
        <authorList>
            <person name="Novak L.V.F."/>
            <person name="Treitli S.C."/>
            <person name="Pyrih J."/>
            <person name="Halakuc P."/>
            <person name="Pipaliya S.V."/>
            <person name="Vacek V."/>
            <person name="Brzon O."/>
            <person name="Soukal P."/>
            <person name="Eme L."/>
            <person name="Dacks J.B."/>
            <person name="Karnkowska A."/>
            <person name="Elias M."/>
            <person name="Hampl V."/>
        </authorList>
    </citation>
    <scope>NUCLEOTIDE SEQUENCE [LARGE SCALE GENOMIC DNA]</scope>
    <source>
        <strain evidence="2">NAU3</strain>
        <tissue evidence="2">Gut</tissue>
    </source>
</reference>
<evidence type="ECO:0000256" key="1">
    <source>
        <dbReference type="SAM" id="MobiDB-lite"/>
    </source>
</evidence>
<feature type="compositionally biased region" description="Basic and acidic residues" evidence="1">
    <location>
        <begin position="1313"/>
        <end position="1327"/>
    </location>
</feature>
<feature type="region of interest" description="Disordered" evidence="1">
    <location>
        <begin position="1117"/>
        <end position="1155"/>
    </location>
</feature>
<feature type="region of interest" description="Disordered" evidence="1">
    <location>
        <begin position="1244"/>
        <end position="1486"/>
    </location>
</feature>
<dbReference type="Proteomes" id="UP001281761">
    <property type="component" value="Unassembled WGS sequence"/>
</dbReference>
<feature type="compositionally biased region" description="Basic and acidic residues" evidence="1">
    <location>
        <begin position="629"/>
        <end position="641"/>
    </location>
</feature>
<feature type="compositionally biased region" description="Basic and acidic residues" evidence="1">
    <location>
        <begin position="307"/>
        <end position="322"/>
    </location>
</feature>
<keyword evidence="3" id="KW-1185">Reference proteome</keyword>
<gene>
    <name evidence="2" type="ORF">BLNAU_7724</name>
</gene>
<feature type="compositionally biased region" description="Low complexity" evidence="1">
    <location>
        <begin position="1244"/>
        <end position="1264"/>
    </location>
</feature>
<feature type="region of interest" description="Disordered" evidence="1">
    <location>
        <begin position="535"/>
        <end position="670"/>
    </location>
</feature>
<proteinExistence type="predicted"/>